<name>A0A7S7NPQ3_PALFE</name>
<dbReference type="EMBL" id="CP063849">
    <property type="protein sequence ID" value="QOY87511.1"/>
    <property type="molecule type" value="Genomic_DNA"/>
</dbReference>
<dbReference type="AlphaFoldDB" id="A0A7S7NPQ3"/>
<evidence type="ECO:0000313" key="3">
    <source>
        <dbReference type="Proteomes" id="UP000593892"/>
    </source>
</evidence>
<dbReference type="Proteomes" id="UP000593892">
    <property type="component" value="Chromosome"/>
</dbReference>
<keyword evidence="3" id="KW-1185">Reference proteome</keyword>
<dbReference type="Pfam" id="PF11154">
    <property type="entry name" value="DUF2934"/>
    <property type="match status" value="1"/>
</dbReference>
<dbReference type="InterPro" id="IPR021327">
    <property type="entry name" value="DUF2934"/>
</dbReference>
<accession>A0A7S7NPQ3</accession>
<proteinExistence type="predicted"/>
<protein>
    <submittedName>
        <fullName evidence="2">DUF2934 domain-containing protein</fullName>
    </submittedName>
</protein>
<dbReference type="RefSeq" id="WP_194449180.1">
    <property type="nucleotide sequence ID" value="NZ_CP063849.1"/>
</dbReference>
<organism evidence="2 3">
    <name type="scientific">Paludibaculum fermentans</name>
    <dbReference type="NCBI Taxonomy" id="1473598"/>
    <lineage>
        <taxon>Bacteria</taxon>
        <taxon>Pseudomonadati</taxon>
        <taxon>Acidobacteriota</taxon>
        <taxon>Terriglobia</taxon>
        <taxon>Bryobacterales</taxon>
        <taxon>Bryobacteraceae</taxon>
        <taxon>Paludibaculum</taxon>
    </lineage>
</organism>
<evidence type="ECO:0000313" key="2">
    <source>
        <dbReference type="EMBL" id="QOY87511.1"/>
    </source>
</evidence>
<reference evidence="2 3" key="1">
    <citation type="submission" date="2020-10" db="EMBL/GenBank/DDBJ databases">
        <title>Complete genome sequence of Paludibaculum fermentans P105T, a facultatively anaerobic acidobacterium capable of dissimilatory Fe(III) reduction.</title>
        <authorList>
            <person name="Dedysh S.N."/>
            <person name="Beletsky A.V."/>
            <person name="Kulichevskaya I.S."/>
            <person name="Mardanov A.V."/>
            <person name="Ravin N.V."/>
        </authorList>
    </citation>
    <scope>NUCLEOTIDE SEQUENCE [LARGE SCALE GENOMIC DNA]</scope>
    <source>
        <strain evidence="2 3">P105</strain>
    </source>
</reference>
<dbReference type="KEGG" id="pfer:IRI77_32945"/>
<evidence type="ECO:0000256" key="1">
    <source>
        <dbReference type="SAM" id="MobiDB-lite"/>
    </source>
</evidence>
<sequence>MSSSARMALVRSNEPEPVEQAPMEWPTESQIAALAYQLWVAKGCPLGTNREDWLLAEAMLQAVFAAIRRGPSSDPISFDRDSGVEEDLAAEVPWDGHWEVWEREWGGARWVCDVRRTA</sequence>
<feature type="region of interest" description="Disordered" evidence="1">
    <location>
        <begin position="1"/>
        <end position="23"/>
    </location>
</feature>
<gene>
    <name evidence="2" type="ORF">IRI77_32945</name>
</gene>